<organism evidence="4 5">
    <name type="scientific">Novipirellula rosea</name>
    <dbReference type="NCBI Taxonomy" id="1031540"/>
    <lineage>
        <taxon>Bacteria</taxon>
        <taxon>Pseudomonadati</taxon>
        <taxon>Planctomycetota</taxon>
        <taxon>Planctomycetia</taxon>
        <taxon>Pirellulales</taxon>
        <taxon>Pirellulaceae</taxon>
        <taxon>Novipirellula</taxon>
    </lineage>
</organism>
<name>A0ABP8MQJ6_9BACT</name>
<dbReference type="InterPro" id="IPR018152">
    <property type="entry name" value="SOD_Cu/Zn_BS"/>
</dbReference>
<dbReference type="InterPro" id="IPR036423">
    <property type="entry name" value="SOD-like_Cu/Zn_dom_sf"/>
</dbReference>
<dbReference type="InterPro" id="IPR001424">
    <property type="entry name" value="SOD_Cu_Zn_dom"/>
</dbReference>
<dbReference type="Gene3D" id="2.60.40.200">
    <property type="entry name" value="Superoxide dismutase, copper/zinc binding domain"/>
    <property type="match status" value="1"/>
</dbReference>
<proteinExistence type="inferred from homology"/>
<protein>
    <submittedName>
        <fullName evidence="4">Superoxide dismutase family protein</fullName>
    </submittedName>
</protein>
<gene>
    <name evidence="4" type="ORF">GCM10023156_23930</name>
</gene>
<feature type="domain" description="Superoxide dismutase copper/zinc binding" evidence="3">
    <location>
        <begin position="33"/>
        <end position="161"/>
    </location>
</feature>
<dbReference type="SUPFAM" id="SSF49329">
    <property type="entry name" value="Cu,Zn superoxide dismutase-like"/>
    <property type="match status" value="1"/>
</dbReference>
<dbReference type="InterPro" id="IPR024134">
    <property type="entry name" value="SOD_Cu/Zn_/chaperone"/>
</dbReference>
<dbReference type="Pfam" id="PF00080">
    <property type="entry name" value="Sod_Cu"/>
    <property type="match status" value="1"/>
</dbReference>
<comment type="similarity">
    <text evidence="1">Belongs to the Cu-Zn superoxide dismutase family.</text>
</comment>
<dbReference type="PANTHER" id="PTHR10003">
    <property type="entry name" value="SUPEROXIDE DISMUTASE CU-ZN -RELATED"/>
    <property type="match status" value="1"/>
</dbReference>
<reference evidence="5" key="1">
    <citation type="journal article" date="2019" name="Int. J. Syst. Evol. Microbiol.">
        <title>The Global Catalogue of Microorganisms (GCM) 10K type strain sequencing project: providing services to taxonomists for standard genome sequencing and annotation.</title>
        <authorList>
            <consortium name="The Broad Institute Genomics Platform"/>
            <consortium name="The Broad Institute Genome Sequencing Center for Infectious Disease"/>
            <person name="Wu L."/>
            <person name="Ma J."/>
        </authorList>
    </citation>
    <scope>NUCLEOTIDE SEQUENCE [LARGE SCALE GENOMIC DNA]</scope>
    <source>
        <strain evidence="5">JCM 17759</strain>
    </source>
</reference>
<dbReference type="RefSeq" id="WP_345322264.1">
    <property type="nucleotide sequence ID" value="NZ_BAABGA010000030.1"/>
</dbReference>
<evidence type="ECO:0000313" key="5">
    <source>
        <dbReference type="Proteomes" id="UP001500840"/>
    </source>
</evidence>
<dbReference type="PRINTS" id="PR00068">
    <property type="entry name" value="CUZNDISMTASE"/>
</dbReference>
<dbReference type="CDD" id="cd00305">
    <property type="entry name" value="Cu-Zn_Superoxide_Dismutase"/>
    <property type="match status" value="1"/>
</dbReference>
<feature type="compositionally biased region" description="Basic and acidic residues" evidence="2">
    <location>
        <begin position="89"/>
        <end position="98"/>
    </location>
</feature>
<accession>A0ABP8MQJ6</accession>
<evidence type="ECO:0000256" key="2">
    <source>
        <dbReference type="SAM" id="MobiDB-lite"/>
    </source>
</evidence>
<comment type="caution">
    <text evidence="4">The sequence shown here is derived from an EMBL/GenBank/DDBJ whole genome shotgun (WGS) entry which is preliminary data.</text>
</comment>
<dbReference type="PROSITE" id="PS00087">
    <property type="entry name" value="SOD_CU_ZN_1"/>
    <property type="match status" value="1"/>
</dbReference>
<dbReference type="Proteomes" id="UP001500840">
    <property type="component" value="Unassembled WGS sequence"/>
</dbReference>
<evidence type="ECO:0000313" key="4">
    <source>
        <dbReference type="EMBL" id="GAA4453233.1"/>
    </source>
</evidence>
<dbReference type="EMBL" id="BAABGA010000030">
    <property type="protein sequence ID" value="GAA4453233.1"/>
    <property type="molecule type" value="Genomic_DNA"/>
</dbReference>
<evidence type="ECO:0000256" key="1">
    <source>
        <dbReference type="ARBA" id="ARBA00010457"/>
    </source>
</evidence>
<evidence type="ECO:0000259" key="3">
    <source>
        <dbReference type="Pfam" id="PF00080"/>
    </source>
</evidence>
<keyword evidence="5" id="KW-1185">Reference proteome</keyword>
<feature type="region of interest" description="Disordered" evidence="2">
    <location>
        <begin position="63"/>
        <end position="98"/>
    </location>
</feature>
<sequence>MAKSSSTDASASQNGEESLKAVCELVPVGSSGVTGTIQFSSSGNMVQVRGDVAVLKPGKHGFHVHEQGGLSDKVTGKSTGGHFNPTDQPHGRPSDTERHVGDIGNIEADKNGKATVKIDDAVIKLSGDDSIVGRGLVIHAEPDQFTQPTGDACNRVTFGVIEKTYRLSLPKECSRNMLIHFYTWSLRG</sequence>